<evidence type="ECO:0000313" key="1">
    <source>
        <dbReference type="EMBL" id="OGG73203.1"/>
    </source>
</evidence>
<dbReference type="AlphaFoldDB" id="A0A1F6EHV0"/>
<dbReference type="EMBL" id="MFLY01000006">
    <property type="protein sequence ID" value="OGG73203.1"/>
    <property type="molecule type" value="Genomic_DNA"/>
</dbReference>
<dbReference type="Proteomes" id="UP000177306">
    <property type="component" value="Unassembled WGS sequence"/>
</dbReference>
<name>A0A1F6EHV0_9BACT</name>
<organism evidence="1 2">
    <name type="scientific">Candidatus Kaiserbacteria bacterium RIFCSPLOWO2_01_FULL_53_17</name>
    <dbReference type="NCBI Taxonomy" id="1798511"/>
    <lineage>
        <taxon>Bacteria</taxon>
        <taxon>Candidatus Kaiseribacteriota</taxon>
    </lineage>
</organism>
<gene>
    <name evidence="1" type="ORF">A3A38_01780</name>
</gene>
<evidence type="ECO:0008006" key="3">
    <source>
        <dbReference type="Google" id="ProtNLM"/>
    </source>
</evidence>
<protein>
    <recommendedName>
        <fullName evidence="3">SpoVT-AbrB domain-containing protein</fullName>
    </recommendedName>
</protein>
<reference evidence="1 2" key="1">
    <citation type="journal article" date="2016" name="Nat. Commun.">
        <title>Thousands of microbial genomes shed light on interconnected biogeochemical processes in an aquifer system.</title>
        <authorList>
            <person name="Anantharaman K."/>
            <person name="Brown C.T."/>
            <person name="Hug L.A."/>
            <person name="Sharon I."/>
            <person name="Castelle C.J."/>
            <person name="Probst A.J."/>
            <person name="Thomas B.C."/>
            <person name="Singh A."/>
            <person name="Wilkins M.J."/>
            <person name="Karaoz U."/>
            <person name="Brodie E.L."/>
            <person name="Williams K.H."/>
            <person name="Hubbard S.S."/>
            <person name="Banfield J.F."/>
        </authorList>
    </citation>
    <scope>NUCLEOTIDE SEQUENCE [LARGE SCALE GENOMIC DNA]</scope>
</reference>
<dbReference type="SUPFAM" id="SSF89447">
    <property type="entry name" value="AbrB/MazE/MraZ-like"/>
    <property type="match status" value="1"/>
</dbReference>
<comment type="caution">
    <text evidence="1">The sequence shown here is derived from an EMBL/GenBank/DDBJ whole genome shotgun (WGS) entry which is preliminary data.</text>
</comment>
<accession>A0A1F6EHV0</accession>
<evidence type="ECO:0000313" key="2">
    <source>
        <dbReference type="Proteomes" id="UP000177306"/>
    </source>
</evidence>
<dbReference type="InterPro" id="IPR037914">
    <property type="entry name" value="SpoVT-AbrB_sf"/>
</dbReference>
<proteinExistence type="predicted"/>
<dbReference type="Gene3D" id="2.10.260.10">
    <property type="match status" value="1"/>
</dbReference>
<sequence length="98" mass="10456">MKTITTAQVRTTSVRKWGNGHGVLLPKAFVDTLGLAHAEVQTVLRGSSIVLTKKSPQNLLKNASRSKTSCAAYRGATSTSLLISACPRVVRYGSALRT</sequence>